<dbReference type="Pfam" id="PF00583">
    <property type="entry name" value="Acetyltransf_1"/>
    <property type="match status" value="1"/>
</dbReference>
<keyword evidence="5" id="KW-1185">Reference proteome</keyword>
<dbReference type="AlphaFoldDB" id="A0A6C0FWM2"/>
<dbReference type="PANTHER" id="PTHR43800">
    <property type="entry name" value="PEPTIDYL-LYSINE N-ACETYLTRANSFERASE YJAB"/>
    <property type="match status" value="1"/>
</dbReference>
<evidence type="ECO:0000313" key="5">
    <source>
        <dbReference type="Proteomes" id="UP000476064"/>
    </source>
</evidence>
<dbReference type="CDD" id="cd04301">
    <property type="entry name" value="NAT_SF"/>
    <property type="match status" value="1"/>
</dbReference>
<dbReference type="GO" id="GO:0016747">
    <property type="term" value="F:acyltransferase activity, transferring groups other than amino-acyl groups"/>
    <property type="evidence" value="ECO:0007669"/>
    <property type="project" value="InterPro"/>
</dbReference>
<dbReference type="EMBL" id="CP048209">
    <property type="protein sequence ID" value="QHT59863.1"/>
    <property type="molecule type" value="Genomic_DNA"/>
</dbReference>
<accession>A0A6C0FWM2</accession>
<evidence type="ECO:0000259" key="3">
    <source>
        <dbReference type="PROSITE" id="PS51186"/>
    </source>
</evidence>
<sequence length="171" mass="19012">MAEQYRLATEADAERLLAITYDAYATIRELELHWPAANADLALIQDNVRANDCYVLEVDGDIKATVTLSKGNELKGLTDLPFLKWFAVDPACQGQGLGGKLLDWVEQSVTERLQVSGVTLATAEKHPWLLPMYERRGYERFYAFDPGNGDGMMHLLRKTVHSGSLQTNPGA</sequence>
<keyword evidence="2" id="KW-0012">Acyltransferase</keyword>
<dbReference type="KEGG" id="plyc:GXP70_07800"/>
<dbReference type="SUPFAM" id="SSF55729">
    <property type="entry name" value="Acyl-CoA N-acyltransferases (Nat)"/>
    <property type="match status" value="1"/>
</dbReference>
<evidence type="ECO:0000313" key="4">
    <source>
        <dbReference type="EMBL" id="QHT59863.1"/>
    </source>
</evidence>
<organism evidence="4 5">
    <name type="scientific">Paenibacillus lycopersici</name>
    <dbReference type="NCBI Taxonomy" id="2704462"/>
    <lineage>
        <taxon>Bacteria</taxon>
        <taxon>Bacillati</taxon>
        <taxon>Bacillota</taxon>
        <taxon>Bacilli</taxon>
        <taxon>Bacillales</taxon>
        <taxon>Paenibacillaceae</taxon>
        <taxon>Paenibacillus</taxon>
    </lineage>
</organism>
<feature type="domain" description="N-acetyltransferase" evidence="3">
    <location>
        <begin position="3"/>
        <end position="157"/>
    </location>
</feature>
<dbReference type="PROSITE" id="PS51186">
    <property type="entry name" value="GNAT"/>
    <property type="match status" value="1"/>
</dbReference>
<evidence type="ECO:0000256" key="2">
    <source>
        <dbReference type="ARBA" id="ARBA00023315"/>
    </source>
</evidence>
<keyword evidence="1 4" id="KW-0808">Transferase</keyword>
<protein>
    <submittedName>
        <fullName evidence="4">GNAT family N-acetyltransferase</fullName>
    </submittedName>
</protein>
<proteinExistence type="predicted"/>
<dbReference type="InterPro" id="IPR000182">
    <property type="entry name" value="GNAT_dom"/>
</dbReference>
<dbReference type="RefSeq" id="WP_162355929.1">
    <property type="nucleotide sequence ID" value="NZ_CP048209.1"/>
</dbReference>
<reference evidence="4 5" key="1">
    <citation type="submission" date="2020-01" db="EMBL/GenBank/DDBJ databases">
        <title>Paenibacillus sp. nov., isolated from tomato rhizosphere.</title>
        <authorList>
            <person name="Weon H.-Y."/>
            <person name="Lee S.A."/>
        </authorList>
    </citation>
    <scope>NUCLEOTIDE SEQUENCE [LARGE SCALE GENOMIC DNA]</scope>
    <source>
        <strain evidence="4 5">12200R-189</strain>
    </source>
</reference>
<dbReference type="InterPro" id="IPR016181">
    <property type="entry name" value="Acyl_CoA_acyltransferase"/>
</dbReference>
<dbReference type="PANTHER" id="PTHR43800:SF1">
    <property type="entry name" value="PEPTIDYL-LYSINE N-ACETYLTRANSFERASE YJAB"/>
    <property type="match status" value="1"/>
</dbReference>
<evidence type="ECO:0000256" key="1">
    <source>
        <dbReference type="ARBA" id="ARBA00022679"/>
    </source>
</evidence>
<gene>
    <name evidence="4" type="ORF">GXP70_07800</name>
</gene>
<name>A0A6C0FWM2_9BACL</name>
<dbReference type="Proteomes" id="UP000476064">
    <property type="component" value="Chromosome"/>
</dbReference>
<dbReference type="Gene3D" id="3.40.630.30">
    <property type="match status" value="1"/>
</dbReference>